<dbReference type="NCBIfam" id="NF009487">
    <property type="entry name" value="PRK12849.1"/>
    <property type="match status" value="1"/>
</dbReference>
<dbReference type="InterPro" id="IPR027410">
    <property type="entry name" value="TCP-1-like_intermed_sf"/>
</dbReference>
<reference evidence="8" key="1">
    <citation type="journal article" date="2024" name="IScience">
        <title>Strigolactones Initiate the Formation of Haustorium-like Structures in Castilleja.</title>
        <authorList>
            <person name="Buerger M."/>
            <person name="Peterson D."/>
            <person name="Chory J."/>
        </authorList>
    </citation>
    <scope>NUCLEOTIDE SEQUENCE [LARGE SCALE GENOMIC DNA]</scope>
</reference>
<dbReference type="Pfam" id="PF00118">
    <property type="entry name" value="Cpn60_TCP1"/>
    <property type="match status" value="1"/>
</dbReference>
<dbReference type="SUPFAM" id="SSF54849">
    <property type="entry name" value="GroEL-intermediate domain like"/>
    <property type="match status" value="1"/>
</dbReference>
<gene>
    <name evidence="7" type="primary">CPN60</name>
    <name evidence="7" type="ORF">CASFOL_028172</name>
</gene>
<dbReference type="PANTHER" id="PTHR45633">
    <property type="entry name" value="60 KDA HEAT SHOCK PROTEIN, MITOCHONDRIAL"/>
    <property type="match status" value="1"/>
</dbReference>
<dbReference type="Gene3D" id="3.50.7.10">
    <property type="entry name" value="GroEL"/>
    <property type="match status" value="1"/>
</dbReference>
<dbReference type="FunFam" id="1.10.560.10:FF:000001">
    <property type="entry name" value="60 kDa chaperonin"/>
    <property type="match status" value="1"/>
</dbReference>
<evidence type="ECO:0000256" key="6">
    <source>
        <dbReference type="RuleBase" id="RU000418"/>
    </source>
</evidence>
<proteinExistence type="inferred from homology"/>
<dbReference type="AlphaFoldDB" id="A0ABD3CDW1"/>
<keyword evidence="2" id="KW-0547">Nucleotide-binding</keyword>
<dbReference type="NCBIfam" id="NF009489">
    <property type="entry name" value="PRK12851.1"/>
    <property type="match status" value="1"/>
</dbReference>
<dbReference type="EMBL" id="JAVIJP010000037">
    <property type="protein sequence ID" value="KAL3628070.1"/>
    <property type="molecule type" value="Genomic_DNA"/>
</dbReference>
<keyword evidence="8" id="KW-1185">Reference proteome</keyword>
<dbReference type="InterPro" id="IPR018370">
    <property type="entry name" value="Chaperonin_Cpn60_CS"/>
</dbReference>
<dbReference type="InterPro" id="IPR027409">
    <property type="entry name" value="GroEL-like_apical_dom_sf"/>
</dbReference>
<dbReference type="NCBIfam" id="TIGR02348">
    <property type="entry name" value="GroEL"/>
    <property type="match status" value="1"/>
</dbReference>
<dbReference type="SUPFAM" id="SSF48592">
    <property type="entry name" value="GroEL equatorial domain-like"/>
    <property type="match status" value="1"/>
</dbReference>
<dbReference type="NCBIfam" id="NF000592">
    <property type="entry name" value="PRK00013.1"/>
    <property type="match status" value="1"/>
</dbReference>
<comment type="caution">
    <text evidence="7">The sequence shown here is derived from an EMBL/GenBank/DDBJ whole genome shotgun (WGS) entry which is preliminary data.</text>
</comment>
<name>A0ABD3CDW1_9LAMI</name>
<dbReference type="NCBIfam" id="NF009488">
    <property type="entry name" value="PRK12850.1"/>
    <property type="match status" value="1"/>
</dbReference>
<dbReference type="SUPFAM" id="SSF52029">
    <property type="entry name" value="GroEL apical domain-like"/>
    <property type="match status" value="1"/>
</dbReference>
<evidence type="ECO:0000256" key="4">
    <source>
        <dbReference type="ARBA" id="ARBA00023186"/>
    </source>
</evidence>
<comment type="similarity">
    <text evidence="1 6">Belongs to the chaperonin (HSP60) family.</text>
</comment>
<dbReference type="HAMAP" id="MF_00600">
    <property type="entry name" value="CH60"/>
    <property type="match status" value="1"/>
</dbReference>
<dbReference type="InterPro" id="IPR027413">
    <property type="entry name" value="GROEL-like_equatorial_sf"/>
</dbReference>
<dbReference type="Gene3D" id="3.30.260.10">
    <property type="entry name" value="TCP-1-like chaperonin intermediate domain"/>
    <property type="match status" value="1"/>
</dbReference>
<dbReference type="PROSITE" id="PS00296">
    <property type="entry name" value="CHAPERONINS_CPN60"/>
    <property type="match status" value="1"/>
</dbReference>
<evidence type="ECO:0000256" key="2">
    <source>
        <dbReference type="ARBA" id="ARBA00022741"/>
    </source>
</evidence>
<dbReference type="GO" id="GO:0005524">
    <property type="term" value="F:ATP binding"/>
    <property type="evidence" value="ECO:0007669"/>
    <property type="project" value="UniProtKB-KW"/>
</dbReference>
<keyword evidence="4" id="KW-0143">Chaperone</keyword>
<dbReference type="Proteomes" id="UP001632038">
    <property type="component" value="Unassembled WGS sequence"/>
</dbReference>
<organism evidence="7 8">
    <name type="scientific">Castilleja foliolosa</name>
    <dbReference type="NCBI Taxonomy" id="1961234"/>
    <lineage>
        <taxon>Eukaryota</taxon>
        <taxon>Viridiplantae</taxon>
        <taxon>Streptophyta</taxon>
        <taxon>Embryophyta</taxon>
        <taxon>Tracheophyta</taxon>
        <taxon>Spermatophyta</taxon>
        <taxon>Magnoliopsida</taxon>
        <taxon>eudicotyledons</taxon>
        <taxon>Gunneridae</taxon>
        <taxon>Pentapetalae</taxon>
        <taxon>asterids</taxon>
        <taxon>lamiids</taxon>
        <taxon>Lamiales</taxon>
        <taxon>Orobanchaceae</taxon>
        <taxon>Pedicularideae</taxon>
        <taxon>Castillejinae</taxon>
        <taxon>Castilleja</taxon>
    </lineage>
</organism>
<dbReference type="InterPro" id="IPR001844">
    <property type="entry name" value="Cpn60/GroEL"/>
</dbReference>
<dbReference type="PRINTS" id="PR00298">
    <property type="entry name" value="CHAPERONIN60"/>
</dbReference>
<evidence type="ECO:0000256" key="1">
    <source>
        <dbReference type="ARBA" id="ARBA00006607"/>
    </source>
</evidence>
<dbReference type="FunFam" id="3.50.7.10:FF:000001">
    <property type="entry name" value="60 kDa chaperonin"/>
    <property type="match status" value="1"/>
</dbReference>
<dbReference type="Gene3D" id="1.10.560.10">
    <property type="entry name" value="GroEL-like equatorial domain"/>
    <property type="match status" value="1"/>
</dbReference>
<accession>A0ABD3CDW1</accession>
<keyword evidence="3" id="KW-0067">ATP-binding</keyword>
<protein>
    <submittedName>
        <fullName evidence="7">Chaperonin cpn60, mitochondrial</fullName>
    </submittedName>
</protein>
<evidence type="ECO:0000256" key="5">
    <source>
        <dbReference type="ARBA" id="ARBA00025467"/>
    </source>
</evidence>
<comment type="function">
    <text evidence="5">Implicated in mitochondrial protein import and macromolecular assembly. May facilitate the correct folding of imported proteins. May also prevent misfolding and promote the refolding and proper assembly of unfolded polypeptides generated under stress conditions in the mitochondrial matrix.</text>
</comment>
<dbReference type="InterPro" id="IPR002423">
    <property type="entry name" value="Cpn60/GroEL/TCP-1"/>
</dbReference>
<evidence type="ECO:0000313" key="8">
    <source>
        <dbReference type="Proteomes" id="UP001632038"/>
    </source>
</evidence>
<sequence length="577" mass="61626">MYRFAASLASKACVARNSRQQISSRLGWSRNYAAKDIRFGVEARALMLKGVEELADAVKVTMGPKGRNVVIEQSWGAPKVTKDGVTVAKSIEFNDKVKNIGASLVKQVANATNDVAGDGTTCATVLTRAIFAEGCKSVAAGMNSMDLRRGITMAVDAVVTNLKSRARMISTSEEIAQVGTISANGDREIGELIAKAMEKVGKEGVITIQDGKTLFNELEVVEAVGVCIGRFGQPNRPNHKNRNNRIRNELVEPLILIHEKKISSMNAIVKVLELALKRQRPLLIVAEDIESEALATLILNKLRAGIKVCAIKAPGFGENRKSNLQDLAVLTGGQVITEELGMNLDDVELDNLGSCKKVTISKDDTVILDGSGEKETIEERCELIKSTIELSTSDYDKEKLQERLAKISGGVAVLKIGGASEAEVSEKKDRVTDALNATKAAVEEGIVPGGGVALLYASKELEVLPTANFDQKIGVQIIQNALKTPVYTIASNAGVEGAVVVGKLLESDNPDLGYDAAKGEYVDMVKSGIIDPLKVIRTALVDAASVSSLMTTTEAIVVEQSKDEKAGGPQMGGEMDY</sequence>
<evidence type="ECO:0000256" key="3">
    <source>
        <dbReference type="ARBA" id="ARBA00022840"/>
    </source>
</evidence>
<evidence type="ECO:0000313" key="7">
    <source>
        <dbReference type="EMBL" id="KAL3628070.1"/>
    </source>
</evidence>
<dbReference type="CDD" id="cd03344">
    <property type="entry name" value="GroEL"/>
    <property type="match status" value="1"/>
</dbReference>